<name>A0ABW7ENG2_9BURK</name>
<dbReference type="InterPro" id="IPR011330">
    <property type="entry name" value="Glyco_hydro/deAcase_b/a-brl"/>
</dbReference>
<accession>A0ABW7ENG2</accession>
<evidence type="ECO:0000313" key="3">
    <source>
        <dbReference type="Proteomes" id="UP001606300"/>
    </source>
</evidence>
<keyword evidence="3" id="KW-1185">Reference proteome</keyword>
<dbReference type="CDD" id="cd10979">
    <property type="entry name" value="CE4_PuuE_like"/>
    <property type="match status" value="1"/>
</dbReference>
<proteinExistence type="predicted"/>
<evidence type="ECO:0000259" key="1">
    <source>
        <dbReference type="Pfam" id="PF01522"/>
    </source>
</evidence>
<organism evidence="2 3">
    <name type="scientific">Pelomonas dachongensis</name>
    <dbReference type="NCBI Taxonomy" id="3299029"/>
    <lineage>
        <taxon>Bacteria</taxon>
        <taxon>Pseudomonadati</taxon>
        <taxon>Pseudomonadota</taxon>
        <taxon>Betaproteobacteria</taxon>
        <taxon>Burkholderiales</taxon>
        <taxon>Sphaerotilaceae</taxon>
        <taxon>Roseateles</taxon>
    </lineage>
</organism>
<dbReference type="SUPFAM" id="SSF88713">
    <property type="entry name" value="Glycoside hydrolase/deacetylase"/>
    <property type="match status" value="1"/>
</dbReference>
<comment type="caution">
    <text evidence="2">The sequence shown here is derived from an EMBL/GenBank/DDBJ whole genome shotgun (WGS) entry which is preliminary data.</text>
</comment>
<protein>
    <submittedName>
        <fullName evidence="2">Polysaccharide deacetylase family protein</fullName>
    </submittedName>
</protein>
<dbReference type="Pfam" id="PF01522">
    <property type="entry name" value="Polysacc_deac_1"/>
    <property type="match status" value="1"/>
</dbReference>
<sequence>MALDQAHLAYPQRRYGMDHDRYDWSLLAARPPVRWPGAKPLAVWVNVSLQHFPMNPSANLKLPGSMTMPYPDLRHFTLRDYGNRVGIYRFLRAFDRFAIRPSFAINAELALRYPALMADIRARGDEVLGHSWSMDTPHVGGLAADEERAIVQRSLATLREASGQPVRGWLSPGKLQSPHTPELLKAEGIDYFCDWVNDELPYAFHTAQGSLWNLPLTTEIEDRFVVMDNLHAEASWAEQVMDAFDLLLAEAREQGGRLLSLSLHPWVMGQPHRIKHLETVLQHISASAEVWQAQPGEIIDAFAANEVAA</sequence>
<feature type="domain" description="NodB homology" evidence="1">
    <location>
        <begin position="87"/>
        <end position="191"/>
    </location>
</feature>
<reference evidence="2 3" key="1">
    <citation type="submission" date="2024-09" db="EMBL/GenBank/DDBJ databases">
        <title>Novel species of the genus Pelomonas and Roseateles isolated from streams.</title>
        <authorList>
            <person name="Lu H."/>
        </authorList>
    </citation>
    <scope>NUCLEOTIDE SEQUENCE [LARGE SCALE GENOMIC DNA]</scope>
    <source>
        <strain evidence="2 3">DC23W</strain>
    </source>
</reference>
<dbReference type="RefSeq" id="WP_394471091.1">
    <property type="nucleotide sequence ID" value="NZ_JBIGHY010000004.1"/>
</dbReference>
<dbReference type="EMBL" id="JBIGHY010000004">
    <property type="protein sequence ID" value="MFG6415031.1"/>
    <property type="molecule type" value="Genomic_DNA"/>
</dbReference>
<dbReference type="PANTHER" id="PTHR43123:SF4">
    <property type="entry name" value="POLYSACCHARIDE DEACETYLASE"/>
    <property type="match status" value="1"/>
</dbReference>
<evidence type="ECO:0000313" key="2">
    <source>
        <dbReference type="EMBL" id="MFG6415031.1"/>
    </source>
</evidence>
<gene>
    <name evidence="2" type="ORF">ACG02S_14115</name>
</gene>
<dbReference type="InterPro" id="IPR002509">
    <property type="entry name" value="NODB_dom"/>
</dbReference>
<dbReference type="Gene3D" id="3.20.20.370">
    <property type="entry name" value="Glycoside hydrolase/deacetylase"/>
    <property type="match status" value="1"/>
</dbReference>
<dbReference type="PANTHER" id="PTHR43123">
    <property type="entry name" value="POLYSACCHARIDE DEACETYLASE-RELATED"/>
    <property type="match status" value="1"/>
</dbReference>
<dbReference type="Proteomes" id="UP001606300">
    <property type="component" value="Unassembled WGS sequence"/>
</dbReference>